<organism evidence="4 5">
    <name type="scientific">Paeniroseomonas aquatica</name>
    <dbReference type="NCBI Taxonomy" id="373043"/>
    <lineage>
        <taxon>Bacteria</taxon>
        <taxon>Pseudomonadati</taxon>
        <taxon>Pseudomonadota</taxon>
        <taxon>Alphaproteobacteria</taxon>
        <taxon>Acetobacterales</taxon>
        <taxon>Acetobacteraceae</taxon>
        <taxon>Paeniroseomonas</taxon>
    </lineage>
</organism>
<keyword evidence="5" id="KW-1185">Reference proteome</keyword>
<evidence type="ECO:0000256" key="1">
    <source>
        <dbReference type="ARBA" id="ARBA00022603"/>
    </source>
</evidence>
<dbReference type="PANTHER" id="PTHR43861">
    <property type="entry name" value="TRANS-ACONITATE 2-METHYLTRANSFERASE-RELATED"/>
    <property type="match status" value="1"/>
</dbReference>
<protein>
    <submittedName>
        <fullName evidence="4">Class I SAM-dependent methyltransferase</fullName>
        <ecNumber evidence="4">2.1.1.-</ecNumber>
    </submittedName>
</protein>
<dbReference type="Gene3D" id="3.40.50.150">
    <property type="entry name" value="Vaccinia Virus protein VP39"/>
    <property type="match status" value="1"/>
</dbReference>
<dbReference type="EC" id="2.1.1.-" evidence="4"/>
<sequence length="257" mass="28641">MSTQFQYVQSYAAMVRAYLAAFPEDEAVARSVGGAFEHFGVLEHSLLLQYGLQPDSRVIDVGCGAGRLTKQLVGYPKLQYIGLDVVPELLDYNRRKAARADFRLEQVAGNTMPAPDGWATLVTYFSVFTHLLHEESYAYLEQTYRVLAPGGRVVFSFFEFAVEDQWSVFEGNVDWVRKRSYLGHINVFMHAGDIEIWARRLGFRVVAIRRGDEPSIQVTPETATEAVPAGLHVLGQSYCVLEKPRPPAAEPAAVPPG</sequence>
<comment type="caution">
    <text evidence="4">The sequence shown here is derived from an EMBL/GenBank/DDBJ whole genome shotgun (WGS) entry which is preliminary data.</text>
</comment>
<dbReference type="PANTHER" id="PTHR43861:SF1">
    <property type="entry name" value="TRANS-ACONITATE 2-METHYLTRANSFERASE"/>
    <property type="match status" value="1"/>
</dbReference>
<dbReference type="GO" id="GO:0008168">
    <property type="term" value="F:methyltransferase activity"/>
    <property type="evidence" value="ECO:0007669"/>
    <property type="project" value="UniProtKB-KW"/>
</dbReference>
<name>A0ABT8AFI7_9PROT</name>
<keyword evidence="2 4" id="KW-0808">Transferase</keyword>
<dbReference type="Pfam" id="PF13649">
    <property type="entry name" value="Methyltransf_25"/>
    <property type="match status" value="1"/>
</dbReference>
<evidence type="ECO:0000256" key="2">
    <source>
        <dbReference type="ARBA" id="ARBA00022679"/>
    </source>
</evidence>
<gene>
    <name evidence="4" type="ORF">QWZ14_28030</name>
</gene>
<dbReference type="RefSeq" id="WP_290320349.1">
    <property type="nucleotide sequence ID" value="NZ_JAUFPN010000205.1"/>
</dbReference>
<dbReference type="SUPFAM" id="SSF53335">
    <property type="entry name" value="S-adenosyl-L-methionine-dependent methyltransferases"/>
    <property type="match status" value="1"/>
</dbReference>
<dbReference type="CDD" id="cd02440">
    <property type="entry name" value="AdoMet_MTases"/>
    <property type="match status" value="1"/>
</dbReference>
<dbReference type="EMBL" id="JAUFPN010000205">
    <property type="protein sequence ID" value="MDN3568246.1"/>
    <property type="molecule type" value="Genomic_DNA"/>
</dbReference>
<feature type="domain" description="Methyltransferase" evidence="3">
    <location>
        <begin position="58"/>
        <end position="151"/>
    </location>
</feature>
<evidence type="ECO:0000313" key="5">
    <source>
        <dbReference type="Proteomes" id="UP001529369"/>
    </source>
</evidence>
<dbReference type="GO" id="GO:0032259">
    <property type="term" value="P:methylation"/>
    <property type="evidence" value="ECO:0007669"/>
    <property type="project" value="UniProtKB-KW"/>
</dbReference>
<evidence type="ECO:0000313" key="4">
    <source>
        <dbReference type="EMBL" id="MDN3568246.1"/>
    </source>
</evidence>
<accession>A0ABT8AFI7</accession>
<keyword evidence="1 4" id="KW-0489">Methyltransferase</keyword>
<dbReference type="Proteomes" id="UP001529369">
    <property type="component" value="Unassembled WGS sequence"/>
</dbReference>
<reference evidence="5" key="1">
    <citation type="journal article" date="2019" name="Int. J. Syst. Evol. Microbiol.">
        <title>The Global Catalogue of Microorganisms (GCM) 10K type strain sequencing project: providing services to taxonomists for standard genome sequencing and annotation.</title>
        <authorList>
            <consortium name="The Broad Institute Genomics Platform"/>
            <consortium name="The Broad Institute Genome Sequencing Center for Infectious Disease"/>
            <person name="Wu L."/>
            <person name="Ma J."/>
        </authorList>
    </citation>
    <scope>NUCLEOTIDE SEQUENCE [LARGE SCALE GENOMIC DNA]</scope>
    <source>
        <strain evidence="5">CECT 7131</strain>
    </source>
</reference>
<dbReference type="InterPro" id="IPR041698">
    <property type="entry name" value="Methyltransf_25"/>
</dbReference>
<dbReference type="InterPro" id="IPR029063">
    <property type="entry name" value="SAM-dependent_MTases_sf"/>
</dbReference>
<evidence type="ECO:0000259" key="3">
    <source>
        <dbReference type="Pfam" id="PF13649"/>
    </source>
</evidence>
<proteinExistence type="predicted"/>